<evidence type="ECO:0000313" key="2">
    <source>
        <dbReference type="Proteomes" id="UP000494218"/>
    </source>
</evidence>
<evidence type="ECO:0000313" key="1">
    <source>
        <dbReference type="EMBL" id="VWC42385.1"/>
    </source>
</evidence>
<organism evidence="1 2">
    <name type="scientific">Burkholderia lata (strain ATCC 17760 / DSM 23089 / LMG 22485 / NCIMB 9086 / R18194 / 383)</name>
    <dbReference type="NCBI Taxonomy" id="482957"/>
    <lineage>
        <taxon>Bacteria</taxon>
        <taxon>Pseudomonadati</taxon>
        <taxon>Pseudomonadota</taxon>
        <taxon>Betaproteobacteria</taxon>
        <taxon>Burkholderiales</taxon>
        <taxon>Burkholderiaceae</taxon>
        <taxon>Burkholderia</taxon>
        <taxon>Burkholderia cepacia complex</taxon>
    </lineage>
</organism>
<accession>A0A6P2SEP9</accession>
<sequence>MNITDLQSKVMLSSTAISTWVARRYDGKVTEEVEKNHKARGIGRFNKRLLPEHAPSYAEVVSIGGRIRSYYYGRTLKYDQLGVRLLPTMVYMEVADRMRAMKDEFDLAVSIFLTDYLNLKDRARDEMGTLYNEADYPSLAELKGKFGVKLSVLPFPDASQFGVDLPNDVLAGLRTEIDQHALASIQTANQDLVGRLYEAVSTMGNRLYASTNVRLDVANHVRELCELLPKLNFTDDPKLKHILEQAKVHLAAHDGAELKESRVLRSQVAAKATEIEDLMAAFMGGVPAAPMTDQIADQSAPGLSFLAAA</sequence>
<name>A0A6P2SEP9_BURL3</name>
<protein>
    <submittedName>
        <fullName evidence="1">Uncharacterized protein</fullName>
    </submittedName>
</protein>
<dbReference type="EMBL" id="CABVPW010000050">
    <property type="protein sequence ID" value="VWC42385.1"/>
    <property type="molecule type" value="Genomic_DNA"/>
</dbReference>
<dbReference type="Proteomes" id="UP000494218">
    <property type="component" value="Unassembled WGS sequence"/>
</dbReference>
<gene>
    <name evidence="1" type="ORF">BLA23254_07074</name>
</gene>
<dbReference type="AlphaFoldDB" id="A0A6P2SEP9"/>
<reference evidence="1 2" key="1">
    <citation type="submission" date="2019-09" db="EMBL/GenBank/DDBJ databases">
        <authorList>
            <person name="Depoorter E."/>
        </authorList>
    </citation>
    <scope>NUCLEOTIDE SEQUENCE [LARGE SCALE GENOMIC DNA]</scope>
    <source>
        <strain evidence="1">LMG 23254</strain>
    </source>
</reference>
<dbReference type="RefSeq" id="WP_175035114.1">
    <property type="nucleotide sequence ID" value="NZ_CABVPW010000050.1"/>
</dbReference>
<proteinExistence type="predicted"/>